<dbReference type="PANTHER" id="PTHR46244">
    <property type="entry name" value="PHOSPHOENOLPYRUVATE-PROTEIN PHOSPHOTRANSFERASE"/>
    <property type="match status" value="1"/>
</dbReference>
<dbReference type="Pfam" id="PF00391">
    <property type="entry name" value="PEP-utilizers"/>
    <property type="match status" value="1"/>
</dbReference>
<dbReference type="InterPro" id="IPR015813">
    <property type="entry name" value="Pyrv/PenolPyrv_kinase-like_dom"/>
</dbReference>
<dbReference type="Pfam" id="PF02896">
    <property type="entry name" value="PEP-utilizers_C"/>
    <property type="match status" value="1"/>
</dbReference>
<dbReference type="InterPro" id="IPR036637">
    <property type="entry name" value="Phosphohistidine_dom_sf"/>
</dbReference>
<evidence type="ECO:0000313" key="17">
    <source>
        <dbReference type="Proteomes" id="UP001589858"/>
    </source>
</evidence>
<dbReference type="InterPro" id="IPR000032">
    <property type="entry name" value="HPr-like"/>
</dbReference>
<proteinExistence type="inferred from homology"/>
<dbReference type="InterPro" id="IPR040442">
    <property type="entry name" value="Pyrv_kinase-like_dom_sf"/>
</dbReference>
<evidence type="ECO:0000256" key="8">
    <source>
        <dbReference type="ARBA" id="ARBA00022597"/>
    </source>
</evidence>
<keyword evidence="17" id="KW-1185">Reference proteome</keyword>
<dbReference type="InterPro" id="IPR008731">
    <property type="entry name" value="PTS_EIN"/>
</dbReference>
<protein>
    <recommendedName>
        <fullName evidence="5">phosphoenolpyruvate--protein phosphotransferase</fullName>
        <ecNumber evidence="5">2.7.3.9</ecNumber>
    </recommendedName>
</protein>
<dbReference type="InterPro" id="IPR006318">
    <property type="entry name" value="PTS_EI-like"/>
</dbReference>
<evidence type="ECO:0000256" key="13">
    <source>
        <dbReference type="ARBA" id="ARBA00022842"/>
    </source>
</evidence>
<evidence type="ECO:0000256" key="2">
    <source>
        <dbReference type="ARBA" id="ARBA00001946"/>
    </source>
</evidence>
<evidence type="ECO:0000313" key="16">
    <source>
        <dbReference type="EMBL" id="MFC0685106.1"/>
    </source>
</evidence>
<keyword evidence="12" id="KW-0418">Kinase</keyword>
<evidence type="ECO:0000256" key="1">
    <source>
        <dbReference type="ARBA" id="ARBA00000683"/>
    </source>
</evidence>
<keyword evidence="7" id="KW-0963">Cytoplasm</keyword>
<dbReference type="PROSITE" id="PS51093">
    <property type="entry name" value="PTS_EIIA_TYPE_1"/>
    <property type="match status" value="1"/>
</dbReference>
<evidence type="ECO:0000256" key="7">
    <source>
        <dbReference type="ARBA" id="ARBA00022490"/>
    </source>
</evidence>
<dbReference type="SUPFAM" id="SSF51261">
    <property type="entry name" value="Duplicated hybrid motif"/>
    <property type="match status" value="1"/>
</dbReference>
<dbReference type="InterPro" id="IPR036618">
    <property type="entry name" value="PtsI_HPr-bd_sf"/>
</dbReference>
<keyword evidence="10" id="KW-0598">Phosphotransferase system</keyword>
<dbReference type="NCBIfam" id="TIGR01417">
    <property type="entry name" value="PTS_I_fam"/>
    <property type="match status" value="1"/>
</dbReference>
<dbReference type="Gene3D" id="3.20.20.60">
    <property type="entry name" value="Phosphoenolpyruvate-binding domains"/>
    <property type="match status" value="1"/>
</dbReference>
<gene>
    <name evidence="16" type="primary">ptsP</name>
    <name evidence="16" type="ORF">ACFFF8_10900</name>
</gene>
<keyword evidence="13" id="KW-0460">Magnesium</keyword>
<dbReference type="NCBIfam" id="TIGR00830">
    <property type="entry name" value="PTBA"/>
    <property type="match status" value="1"/>
</dbReference>
<dbReference type="PROSITE" id="PS00371">
    <property type="entry name" value="PTS_EIIA_TYPE_1_HIS"/>
    <property type="match status" value="1"/>
</dbReference>
<keyword evidence="8" id="KW-0762">Sugar transport</keyword>
<keyword evidence="6" id="KW-0813">Transport</keyword>
<name>A0ABV6S7C7_9SPHN</name>
<dbReference type="Pfam" id="PF05524">
    <property type="entry name" value="PEP-utilisers_N"/>
    <property type="match status" value="1"/>
</dbReference>
<dbReference type="InterPro" id="IPR035895">
    <property type="entry name" value="HPr-like_sf"/>
</dbReference>
<evidence type="ECO:0000259" key="15">
    <source>
        <dbReference type="PROSITE" id="PS51350"/>
    </source>
</evidence>
<comment type="similarity">
    <text evidence="4">Belongs to the PEP-utilizing enzyme family.</text>
</comment>
<dbReference type="InterPro" id="IPR050499">
    <property type="entry name" value="PEP-utilizing_PTS_enzyme"/>
</dbReference>
<dbReference type="GO" id="GO:0008965">
    <property type="term" value="F:phosphoenolpyruvate-protein phosphotransferase activity"/>
    <property type="evidence" value="ECO:0007669"/>
    <property type="project" value="UniProtKB-EC"/>
</dbReference>
<dbReference type="RefSeq" id="WP_267223348.1">
    <property type="nucleotide sequence ID" value="NZ_JAPCWC010000022.1"/>
</dbReference>
<dbReference type="SUPFAM" id="SSF55594">
    <property type="entry name" value="HPr-like"/>
    <property type="match status" value="1"/>
</dbReference>
<dbReference type="PRINTS" id="PR01736">
    <property type="entry name" value="PHPHTRNFRASE"/>
</dbReference>
<evidence type="ECO:0000256" key="4">
    <source>
        <dbReference type="ARBA" id="ARBA00007837"/>
    </source>
</evidence>
<evidence type="ECO:0000256" key="11">
    <source>
        <dbReference type="ARBA" id="ARBA00022723"/>
    </source>
</evidence>
<dbReference type="CDD" id="cd00367">
    <property type="entry name" value="PTS-HPr_like"/>
    <property type="match status" value="1"/>
</dbReference>
<evidence type="ECO:0000256" key="10">
    <source>
        <dbReference type="ARBA" id="ARBA00022683"/>
    </source>
</evidence>
<accession>A0ABV6S7C7</accession>
<dbReference type="InterPro" id="IPR001020">
    <property type="entry name" value="PTS_HPr_His_P_site"/>
</dbReference>
<dbReference type="Gene3D" id="3.30.1340.10">
    <property type="entry name" value="HPr-like"/>
    <property type="match status" value="1"/>
</dbReference>
<keyword evidence="11" id="KW-0479">Metal-binding</keyword>
<sequence>MTLTIASPLRGWATPLCEVPDPVFAQGMMGPGIAIDPAEGRLVSPGAGRVVSVHPAGHAVTLELDAGPVLLMHVGLDTVGLGGAGFAPEVMAGERVEAGQVLIVFDLDRLARTARSLLTPVIVTNGEAFAFVGGKTDREIAAGAALMTLEACGKASAAGAKEAAPRTSRSLLLPLAHGLHARPAARLASLAGTFPGTLEMVAVDGRVASMRSAVAMLALGVGHGETLTLRGSDIAAIDAIAELIESGMGEHRPVTVGEPAGRVVPSALAPLLPLGEGEALAAVTAVAGAAIGPAVWLVDPLASLPETAGTREAEAAALDGAIAQIRTRLESAAGGHGQVAQIAAAHLVLLGDPELREAARGGIAAGLPAGRAWIAGVDGFIAQLRLSPDPRLRERVNDLADLARRVALASAGIDETPPPLPPGAILLADDLYPSQLMALADGGLGGVVTVEGGATSHVAIIAAGLGLPMLVAAGERLKSIPQGAALLLEKGALTHAPAADVLAAARARIEAAQSRRRAAAAHAQAPAMTRDGVRIEVFANLASAADAGAAVAAGAEGCGLLRSEFLFLDRAAAPSLTEQREVYSAISAALEGRPLIVRTLDIGADKPAPYLPMSGEENPALGLRGIRLQLAAPDLLDVQLRALVTMEAQGPVQIMLPMVSEIAELRAARAALEQIAAEEERPCPPLGIMIETPAAALHAGVLAAEADFFSVGSNDLAQYTLARDRTNPHVAAGLDALHPAILHLIQIAQIGASRHGRLVGLCGGLGADPEAIPLLIGLGVRELSVSAGSAAQTKALIRSLTLEQCGTMAEAALGLPDAAAVRALVRAELGKIVEEVA</sequence>
<dbReference type="PROSITE" id="PS00742">
    <property type="entry name" value="PEP_ENZYMES_2"/>
    <property type="match status" value="1"/>
</dbReference>
<keyword evidence="9 16" id="KW-0808">Transferase</keyword>
<organism evidence="16 17">
    <name type="scientific">Novosphingobium clariflavum</name>
    <dbReference type="NCBI Taxonomy" id="2029884"/>
    <lineage>
        <taxon>Bacteria</taxon>
        <taxon>Pseudomonadati</taxon>
        <taxon>Pseudomonadota</taxon>
        <taxon>Alphaproteobacteria</taxon>
        <taxon>Sphingomonadales</taxon>
        <taxon>Sphingomonadaceae</taxon>
        <taxon>Novosphingobium</taxon>
    </lineage>
</organism>
<dbReference type="Gene3D" id="1.10.274.10">
    <property type="entry name" value="PtsI, HPr-binding domain"/>
    <property type="match status" value="1"/>
</dbReference>
<dbReference type="InterPro" id="IPR011055">
    <property type="entry name" value="Dup_hybrid_motif"/>
</dbReference>
<dbReference type="SUPFAM" id="SSF52009">
    <property type="entry name" value="Phosphohistidine domain"/>
    <property type="match status" value="1"/>
</dbReference>
<dbReference type="PROSITE" id="PS00369">
    <property type="entry name" value="PTS_HPR_HIS"/>
    <property type="match status" value="1"/>
</dbReference>
<dbReference type="EC" id="2.7.3.9" evidence="5"/>
<feature type="domain" description="PTS EIIA type-1" evidence="14">
    <location>
        <begin position="21"/>
        <end position="125"/>
    </location>
</feature>
<dbReference type="Pfam" id="PF00381">
    <property type="entry name" value="PTS-HPr"/>
    <property type="match status" value="1"/>
</dbReference>
<dbReference type="SUPFAM" id="SSF51621">
    <property type="entry name" value="Phosphoenolpyruvate/pyruvate domain"/>
    <property type="match status" value="1"/>
</dbReference>
<dbReference type="Gene3D" id="2.70.70.10">
    <property type="entry name" value="Glucose Permease (Domain IIA)"/>
    <property type="match status" value="1"/>
</dbReference>
<dbReference type="InterPro" id="IPR023151">
    <property type="entry name" value="PEP_util_CS"/>
</dbReference>
<comment type="subcellular location">
    <subcellularLocation>
        <location evidence="3">Cytoplasm</location>
    </subcellularLocation>
</comment>
<evidence type="ECO:0000256" key="6">
    <source>
        <dbReference type="ARBA" id="ARBA00022448"/>
    </source>
</evidence>
<evidence type="ECO:0000256" key="5">
    <source>
        <dbReference type="ARBA" id="ARBA00012232"/>
    </source>
</evidence>
<evidence type="ECO:0000256" key="12">
    <source>
        <dbReference type="ARBA" id="ARBA00022777"/>
    </source>
</evidence>
<dbReference type="PRINTS" id="PR00107">
    <property type="entry name" value="PHOSPHOCPHPR"/>
</dbReference>
<comment type="catalytic activity">
    <reaction evidence="1">
        <text>L-histidyl-[protein] + phosphoenolpyruvate = N(pros)-phospho-L-histidyl-[protein] + pyruvate</text>
        <dbReference type="Rhea" id="RHEA:23880"/>
        <dbReference type="Rhea" id="RHEA-COMP:9745"/>
        <dbReference type="Rhea" id="RHEA-COMP:9746"/>
        <dbReference type="ChEBI" id="CHEBI:15361"/>
        <dbReference type="ChEBI" id="CHEBI:29979"/>
        <dbReference type="ChEBI" id="CHEBI:58702"/>
        <dbReference type="ChEBI" id="CHEBI:64837"/>
        <dbReference type="EC" id="2.7.3.9"/>
    </reaction>
</comment>
<feature type="domain" description="HPr" evidence="15">
    <location>
        <begin position="166"/>
        <end position="251"/>
    </location>
</feature>
<dbReference type="Gene3D" id="3.50.30.10">
    <property type="entry name" value="Phosphohistidine domain"/>
    <property type="match status" value="1"/>
</dbReference>
<dbReference type="PROSITE" id="PS51350">
    <property type="entry name" value="PTS_HPR_DOM"/>
    <property type="match status" value="1"/>
</dbReference>
<dbReference type="InterPro" id="IPR000121">
    <property type="entry name" value="PEP_util_C"/>
</dbReference>
<dbReference type="InterPro" id="IPR008279">
    <property type="entry name" value="PEP-util_enz_mobile_dom"/>
</dbReference>
<dbReference type="Pfam" id="PF00358">
    <property type="entry name" value="PTS_EIIA_1"/>
    <property type="match status" value="1"/>
</dbReference>
<dbReference type="PANTHER" id="PTHR46244:SF6">
    <property type="entry name" value="PHOSPHOENOLPYRUVATE-PROTEIN PHOSPHOTRANSFERASE"/>
    <property type="match status" value="1"/>
</dbReference>
<comment type="cofactor">
    <cofactor evidence="2">
        <name>Mg(2+)</name>
        <dbReference type="ChEBI" id="CHEBI:18420"/>
    </cofactor>
</comment>
<dbReference type="Proteomes" id="UP001589858">
    <property type="component" value="Unassembled WGS sequence"/>
</dbReference>
<evidence type="ECO:0000259" key="14">
    <source>
        <dbReference type="PROSITE" id="PS51093"/>
    </source>
</evidence>
<dbReference type="EMBL" id="JBHLTM010000038">
    <property type="protein sequence ID" value="MFC0685106.1"/>
    <property type="molecule type" value="Genomic_DNA"/>
</dbReference>
<dbReference type="SUPFAM" id="SSF47831">
    <property type="entry name" value="Enzyme I of the PEP:sugar phosphotransferase system HPr-binding (sub)domain"/>
    <property type="match status" value="1"/>
</dbReference>
<dbReference type="InterPro" id="IPR001127">
    <property type="entry name" value="PTS_EIIA_1_perm"/>
</dbReference>
<evidence type="ECO:0000256" key="9">
    <source>
        <dbReference type="ARBA" id="ARBA00022679"/>
    </source>
</evidence>
<evidence type="ECO:0000256" key="3">
    <source>
        <dbReference type="ARBA" id="ARBA00004496"/>
    </source>
</evidence>
<reference evidence="16 17" key="1">
    <citation type="submission" date="2024-09" db="EMBL/GenBank/DDBJ databases">
        <authorList>
            <person name="Sun Q."/>
            <person name="Mori K."/>
        </authorList>
    </citation>
    <scope>NUCLEOTIDE SEQUENCE [LARGE SCALE GENOMIC DNA]</scope>
    <source>
        <strain evidence="16 17">CICC 11035S</strain>
    </source>
</reference>
<comment type="caution">
    <text evidence="16">The sequence shown here is derived from an EMBL/GenBank/DDBJ whole genome shotgun (WGS) entry which is preliminary data.</text>
</comment>